<feature type="compositionally biased region" description="Polar residues" evidence="6">
    <location>
        <begin position="431"/>
        <end position="453"/>
    </location>
</feature>
<feature type="compositionally biased region" description="Low complexity" evidence="6">
    <location>
        <begin position="839"/>
        <end position="852"/>
    </location>
</feature>
<protein>
    <recommendedName>
        <fullName evidence="7">DWNN domain-containing protein</fullName>
    </recommendedName>
</protein>
<evidence type="ECO:0000256" key="2">
    <source>
        <dbReference type="ARBA" id="ARBA00022723"/>
    </source>
</evidence>
<dbReference type="PROSITE" id="PS51282">
    <property type="entry name" value="DWNN"/>
    <property type="match status" value="1"/>
</dbReference>
<dbReference type="GO" id="GO:0016567">
    <property type="term" value="P:protein ubiquitination"/>
    <property type="evidence" value="ECO:0007669"/>
    <property type="project" value="InterPro"/>
</dbReference>
<evidence type="ECO:0000256" key="6">
    <source>
        <dbReference type="SAM" id="MobiDB-lite"/>
    </source>
</evidence>
<feature type="compositionally biased region" description="Basic and acidic residues" evidence="6">
    <location>
        <begin position="724"/>
        <end position="738"/>
    </location>
</feature>
<dbReference type="SUPFAM" id="SSF57850">
    <property type="entry name" value="RING/U-box"/>
    <property type="match status" value="1"/>
</dbReference>
<dbReference type="SMART" id="SM01180">
    <property type="entry name" value="DWNN"/>
    <property type="match status" value="1"/>
</dbReference>
<dbReference type="AlphaFoldDB" id="A0AAP0K604"/>
<dbReference type="CDD" id="cd16620">
    <property type="entry name" value="vRING-HC-C4C4_RBBP6"/>
    <property type="match status" value="1"/>
</dbReference>
<dbReference type="Pfam" id="PF13696">
    <property type="entry name" value="zf-CCHC_2"/>
    <property type="match status" value="1"/>
</dbReference>
<dbReference type="Pfam" id="PF08783">
    <property type="entry name" value="DWNN"/>
    <property type="match status" value="1"/>
</dbReference>
<dbReference type="Gene3D" id="3.10.20.90">
    <property type="entry name" value="Phosphatidylinositol 3-kinase Catalytic Subunit, Chain A, domain 1"/>
    <property type="match status" value="1"/>
</dbReference>
<dbReference type="Proteomes" id="UP001417504">
    <property type="component" value="Unassembled WGS sequence"/>
</dbReference>
<feature type="compositionally biased region" description="Low complexity" evidence="6">
    <location>
        <begin position="876"/>
        <end position="887"/>
    </location>
</feature>
<dbReference type="EMBL" id="JBBNAE010000002">
    <property type="protein sequence ID" value="KAK9146641.1"/>
    <property type="molecule type" value="Genomic_DNA"/>
</dbReference>
<evidence type="ECO:0000256" key="3">
    <source>
        <dbReference type="ARBA" id="ARBA00022771"/>
    </source>
</evidence>
<keyword evidence="4" id="KW-0862">Zinc</keyword>
<dbReference type="PANTHER" id="PTHR15439:SF0">
    <property type="entry name" value="CELL DIVISION CYCLE AND APOPTOSIS REGULATOR PROTEIN 1-RELATED"/>
    <property type="match status" value="1"/>
</dbReference>
<feature type="compositionally biased region" description="Basic and acidic residues" evidence="6">
    <location>
        <begin position="813"/>
        <end position="826"/>
    </location>
</feature>
<name>A0AAP0K604_9MAGN</name>
<dbReference type="GO" id="GO:0008270">
    <property type="term" value="F:zinc ion binding"/>
    <property type="evidence" value="ECO:0007669"/>
    <property type="project" value="UniProtKB-KW"/>
</dbReference>
<reference evidence="8 9" key="1">
    <citation type="submission" date="2024-01" db="EMBL/GenBank/DDBJ databases">
        <title>Genome assemblies of Stephania.</title>
        <authorList>
            <person name="Yang L."/>
        </authorList>
    </citation>
    <scope>NUCLEOTIDE SEQUENCE [LARGE SCALE GENOMIC DNA]</scope>
    <source>
        <strain evidence="8">QJT</strain>
        <tissue evidence="8">Leaf</tissue>
    </source>
</reference>
<accession>A0AAP0K604</accession>
<evidence type="ECO:0000256" key="4">
    <source>
        <dbReference type="ARBA" id="ARBA00022833"/>
    </source>
</evidence>
<sequence length="938" mass="102915">MAVYYKFKSAKDYDSIPIDGHFISVANLKEKIFESKHLGRGTDFDLMVANAQTNEEYLDEAALIPKNTSVLVRRIPGRPRMPIVTEREETKPIDNKEEDVQSSKSGLPLADASIMKYPEETEWDEFGNDLYAIPEMLQVQSSNMVQEATLSNKADEDSKIKALVDNSALDWLRQPQDAFGAGRGFGRGMGGRMMGARGFGRGGSMFERKTPPAGYICHRCKIPGHFIQHCPTNGDPNYDIKKVKPPTGIPKSMLMATPDGSYALPSGAVAVLKPNEAAFEKEIEGLPSTRSVTDIPPELRCPLCKEVMKDAVLTSKCCFKSFCDKCIRDHIISKSACICGATNVLADDLLPNKTLRDTIYRLLESNNSSAENAGSMLQIQDMESARPSQPKIPSPSLSAAPTLSAASKGELMPPPPSKDNVETKEIAIESQDVSKSPVQPQQSAPTGPRQSASTGPQQNGPTGTQQLVEKGRTAKAADISEATHESMMVKETTSQGSAAVVEEEVQQRPSASEPGAELQWRTPQDFAADGGYGMMPYGPSACNPYWGGMVGMDGFMNPYAGTMPYMGYVPGPFDVPLGGMGGMLPQDPFGGYMMPVVPPQRDLSELAMGAKPGPPVMSREEFEARKADLRRKREMEQRGAERGFSKERDYSRELSGSGDVPSMKSKHKSTSSQAEPSEQRRRHHQRSERSLTPERPPIHHHRDHRDELAPPSPTRAHHHRHRPDKATSLDRPPRDSYDPPRPSKRRAEHNENPAAAPPRKRRPTSEALEDEELIIKAASLVQDGGKHKGSVFSRISFPEGESAGGAKKQKRKAAAEADGHVMESKKDHRHSSHHHHSSSDVIRSTTSTSTSHGTREDVPLKVGSGGGGGGGGSGSGVQPSRRGSSVSMDNDSSDEERHFKRRPLRYEPPPLPVVEREQDARHSRGERERERERAHRHR</sequence>
<keyword evidence="9" id="KW-1185">Reference proteome</keyword>
<keyword evidence="2" id="KW-0479">Metal-binding</keyword>
<dbReference type="Gene3D" id="3.30.40.10">
    <property type="entry name" value="Zinc/RING finger domain, C3HC4 (zinc finger)"/>
    <property type="match status" value="1"/>
</dbReference>
<feature type="domain" description="DWNN" evidence="7">
    <location>
        <begin position="3"/>
        <end position="76"/>
    </location>
</feature>
<dbReference type="GO" id="GO:0006511">
    <property type="term" value="P:ubiquitin-dependent protein catabolic process"/>
    <property type="evidence" value="ECO:0007669"/>
    <property type="project" value="TreeGrafter"/>
</dbReference>
<dbReference type="InterPro" id="IPR013083">
    <property type="entry name" value="Znf_RING/FYVE/PHD"/>
</dbReference>
<feature type="region of interest" description="Disordered" evidence="6">
    <location>
        <begin position="605"/>
        <end position="938"/>
    </location>
</feature>
<feature type="region of interest" description="Disordered" evidence="6">
    <location>
        <begin position="382"/>
        <end position="520"/>
    </location>
</feature>
<proteinExistence type="predicted"/>
<dbReference type="GO" id="GO:0005634">
    <property type="term" value="C:nucleus"/>
    <property type="evidence" value="ECO:0007669"/>
    <property type="project" value="UniProtKB-SubCell"/>
</dbReference>
<dbReference type="PANTHER" id="PTHR15439">
    <property type="entry name" value="RETINOBLASTOMA-BINDING PROTEIN 6"/>
    <property type="match status" value="1"/>
</dbReference>
<keyword evidence="5" id="KW-0539">Nucleus</keyword>
<gene>
    <name evidence="8" type="ORF">Sjap_006544</name>
</gene>
<dbReference type="GO" id="GO:0061630">
    <property type="term" value="F:ubiquitin protein ligase activity"/>
    <property type="evidence" value="ECO:0007669"/>
    <property type="project" value="InterPro"/>
</dbReference>
<dbReference type="InterPro" id="IPR014891">
    <property type="entry name" value="DWNN_domain"/>
</dbReference>
<feature type="compositionally biased region" description="Basic and acidic residues" evidence="6">
    <location>
        <begin position="914"/>
        <end position="938"/>
    </location>
</feature>
<feature type="compositionally biased region" description="Low complexity" evidence="6">
    <location>
        <begin position="454"/>
        <end position="466"/>
    </location>
</feature>
<evidence type="ECO:0000256" key="5">
    <source>
        <dbReference type="ARBA" id="ARBA00023242"/>
    </source>
</evidence>
<feature type="compositionally biased region" description="Low complexity" evidence="6">
    <location>
        <begin position="394"/>
        <end position="407"/>
    </location>
</feature>
<comment type="subcellular location">
    <subcellularLocation>
        <location evidence="1">Nucleus</location>
    </subcellularLocation>
</comment>
<dbReference type="GO" id="GO:0006397">
    <property type="term" value="P:mRNA processing"/>
    <property type="evidence" value="ECO:0007669"/>
    <property type="project" value="InterPro"/>
</dbReference>
<feature type="compositionally biased region" description="Basic and acidic residues" evidence="6">
    <location>
        <begin position="618"/>
        <end position="652"/>
    </location>
</feature>
<evidence type="ECO:0000256" key="1">
    <source>
        <dbReference type="ARBA" id="ARBA00004123"/>
    </source>
</evidence>
<evidence type="ECO:0000259" key="7">
    <source>
        <dbReference type="PROSITE" id="PS51282"/>
    </source>
</evidence>
<evidence type="ECO:0000313" key="8">
    <source>
        <dbReference type="EMBL" id="KAK9146641.1"/>
    </source>
</evidence>
<feature type="compositionally biased region" description="Gly residues" evidence="6">
    <location>
        <begin position="863"/>
        <end position="875"/>
    </location>
</feature>
<dbReference type="InterPro" id="IPR033489">
    <property type="entry name" value="RBBP6"/>
</dbReference>
<evidence type="ECO:0000313" key="9">
    <source>
        <dbReference type="Proteomes" id="UP001417504"/>
    </source>
</evidence>
<keyword evidence="3" id="KW-0863">Zinc-finger</keyword>
<dbReference type="Gene3D" id="4.10.60.10">
    <property type="entry name" value="Zinc finger, CCHC-type"/>
    <property type="match status" value="1"/>
</dbReference>
<organism evidence="8 9">
    <name type="scientific">Stephania japonica</name>
    <dbReference type="NCBI Taxonomy" id="461633"/>
    <lineage>
        <taxon>Eukaryota</taxon>
        <taxon>Viridiplantae</taxon>
        <taxon>Streptophyta</taxon>
        <taxon>Embryophyta</taxon>
        <taxon>Tracheophyta</taxon>
        <taxon>Spermatophyta</taxon>
        <taxon>Magnoliopsida</taxon>
        <taxon>Ranunculales</taxon>
        <taxon>Menispermaceae</taxon>
        <taxon>Menispermoideae</taxon>
        <taxon>Cissampelideae</taxon>
        <taxon>Stephania</taxon>
    </lineage>
</organism>
<feature type="compositionally biased region" description="Basic residues" evidence="6">
    <location>
        <begin position="827"/>
        <end position="836"/>
    </location>
</feature>
<dbReference type="InterPro" id="IPR025829">
    <property type="entry name" value="Zn_knuckle_CX2CX3GHX4C"/>
</dbReference>
<comment type="caution">
    <text evidence="8">The sequence shown here is derived from an EMBL/GenBank/DDBJ whole genome shotgun (WGS) entry which is preliminary data.</text>
</comment>